<keyword evidence="5" id="KW-1185">Reference proteome</keyword>
<evidence type="ECO:0000313" key="4">
    <source>
        <dbReference type="EMBL" id="ARE82517.1"/>
    </source>
</evidence>
<proteinExistence type="predicted"/>
<dbReference type="Proteomes" id="UP000192273">
    <property type="component" value="Chromosome"/>
</dbReference>
<dbReference type="SUPFAM" id="SSF50129">
    <property type="entry name" value="GroES-like"/>
    <property type="match status" value="1"/>
</dbReference>
<dbReference type="InterPro" id="IPR013149">
    <property type="entry name" value="ADH-like_C"/>
</dbReference>
<evidence type="ECO:0000313" key="5">
    <source>
        <dbReference type="Proteomes" id="UP000192273"/>
    </source>
</evidence>
<evidence type="ECO:0000256" key="1">
    <source>
        <dbReference type="ARBA" id="ARBA00022857"/>
    </source>
</evidence>
<dbReference type="OrthoDB" id="9780520at2"/>
<keyword evidence="2 4" id="KW-0560">Oxidoreductase</keyword>
<dbReference type="GO" id="GO:0003960">
    <property type="term" value="F:quinone reductase (NADPH) activity"/>
    <property type="evidence" value="ECO:0007669"/>
    <property type="project" value="UniProtKB-EC"/>
</dbReference>
<dbReference type="PANTHER" id="PTHR48106">
    <property type="entry name" value="QUINONE OXIDOREDUCTASE PIG3-RELATED"/>
    <property type="match status" value="1"/>
</dbReference>
<name>A0A1V0RL81_9RHOB</name>
<dbReference type="Pfam" id="PF00107">
    <property type="entry name" value="ADH_zinc_N"/>
    <property type="match status" value="1"/>
</dbReference>
<dbReference type="Gene3D" id="3.90.180.10">
    <property type="entry name" value="Medium-chain alcohol dehydrogenases, catalytic domain"/>
    <property type="match status" value="1"/>
</dbReference>
<dbReference type="SUPFAM" id="SSF51735">
    <property type="entry name" value="NAD(P)-binding Rossmann-fold domains"/>
    <property type="match status" value="1"/>
</dbReference>
<dbReference type="InterPro" id="IPR013154">
    <property type="entry name" value="ADH-like_N"/>
</dbReference>
<dbReference type="PANTHER" id="PTHR48106:SF8">
    <property type="entry name" value="OS02G0805600 PROTEIN"/>
    <property type="match status" value="1"/>
</dbReference>
<dbReference type="Pfam" id="PF08240">
    <property type="entry name" value="ADH_N"/>
    <property type="match status" value="1"/>
</dbReference>
<evidence type="ECO:0000256" key="2">
    <source>
        <dbReference type="ARBA" id="ARBA00023002"/>
    </source>
</evidence>
<dbReference type="InterPro" id="IPR011032">
    <property type="entry name" value="GroES-like_sf"/>
</dbReference>
<evidence type="ECO:0000259" key="3">
    <source>
        <dbReference type="SMART" id="SM00829"/>
    </source>
</evidence>
<dbReference type="GO" id="GO:0070402">
    <property type="term" value="F:NADPH binding"/>
    <property type="evidence" value="ECO:0007669"/>
    <property type="project" value="TreeGrafter"/>
</dbReference>
<dbReference type="RefSeq" id="WP_081506640.1">
    <property type="nucleotide sequence ID" value="NZ_CP020474.1"/>
</dbReference>
<gene>
    <name evidence="4" type="primary">qorA</name>
    <name evidence="4" type="ORF">ROSMUCSMR3_01022</name>
</gene>
<dbReference type="KEGG" id="rmm:ROSMUCSMR3_01022"/>
<protein>
    <submittedName>
        <fullName evidence="4">Quinone oxidoreductase 1</fullName>
        <ecNumber evidence="4">1.6.5.5</ecNumber>
    </submittedName>
</protein>
<dbReference type="EMBL" id="CP020474">
    <property type="protein sequence ID" value="ARE82517.1"/>
    <property type="molecule type" value="Genomic_DNA"/>
</dbReference>
<sequence>MSALPETMRVIEMAAPGGPEVLIPGTRALPGCGTGEVLIRVTAAGVNGPDLVQRRGHYPPPKGASDLLGLEVSGEVVACGEGVTNWHPGDRICALTNGGGYAEFVAVDASHCLPIPNGVDEVEAAGLPETFFTVWSNVFLGHNLPKDGVFLVHGGAGGIGSTAVQLGKAMGLTVLTTIGDNAAAQFVTELGADRAINFRTEDFVALTREAGGADIILDIIGGDYVARNIKAARHDARIIQLAFNMGSKVEIDLMPVMLKRLSYTGSTLRSRPEGFKTQVAEALHETVWPLFAAQKLRPVTHRILPMAEAAEAHRFMEAAEHHGKILLRM</sequence>
<accession>A0A1V0RL81</accession>
<dbReference type="NCBIfam" id="TIGR02824">
    <property type="entry name" value="quinone_pig3"/>
    <property type="match status" value="1"/>
</dbReference>
<keyword evidence="1" id="KW-0521">NADP</keyword>
<dbReference type="InterPro" id="IPR014189">
    <property type="entry name" value="Quinone_OxRdtase_PIG3"/>
</dbReference>
<dbReference type="InterPro" id="IPR020843">
    <property type="entry name" value="ER"/>
</dbReference>
<dbReference type="Gene3D" id="3.40.50.720">
    <property type="entry name" value="NAD(P)-binding Rossmann-like Domain"/>
    <property type="match status" value="1"/>
</dbReference>
<dbReference type="SMART" id="SM00829">
    <property type="entry name" value="PKS_ER"/>
    <property type="match status" value="1"/>
</dbReference>
<organism evidence="4 5">
    <name type="scientific">Roseovarius mucosus</name>
    <dbReference type="NCBI Taxonomy" id="215743"/>
    <lineage>
        <taxon>Bacteria</taxon>
        <taxon>Pseudomonadati</taxon>
        <taxon>Pseudomonadota</taxon>
        <taxon>Alphaproteobacteria</taxon>
        <taxon>Rhodobacterales</taxon>
        <taxon>Roseobacteraceae</taxon>
        <taxon>Roseovarius</taxon>
    </lineage>
</organism>
<dbReference type="AlphaFoldDB" id="A0A1V0RL81"/>
<dbReference type="EC" id="1.6.5.5" evidence="4"/>
<reference evidence="4 5" key="1">
    <citation type="submission" date="2017-03" db="EMBL/GenBank/DDBJ databases">
        <title>Genome Sequence of Roseovarius mucosus strain SMR3 Isolated from a culture of the Diatom Skeletonema marinoi.</title>
        <authorList>
            <person name="Topel M."/>
            <person name="Pinder M."/>
            <person name="Johansson O.N."/>
            <person name="Kourtchenko O."/>
            <person name="Godhe A."/>
            <person name="Clarke A.K."/>
        </authorList>
    </citation>
    <scope>NUCLEOTIDE SEQUENCE [LARGE SCALE GENOMIC DNA]</scope>
    <source>
        <strain evidence="4 5">SMR3</strain>
    </source>
</reference>
<feature type="domain" description="Enoyl reductase (ER)" evidence="3">
    <location>
        <begin position="17"/>
        <end position="327"/>
    </location>
</feature>
<dbReference type="InterPro" id="IPR036291">
    <property type="entry name" value="NAD(P)-bd_dom_sf"/>
</dbReference>
<dbReference type="CDD" id="cd05276">
    <property type="entry name" value="p53_inducible_oxidoreductase"/>
    <property type="match status" value="1"/>
</dbReference>